<comment type="similarity">
    <text evidence="1">Belongs to the iron-sulfur cluster assembly SufBD family.</text>
</comment>
<reference evidence="5" key="1">
    <citation type="journal article" date="2019" name="Int. J. Syst. Evol. Microbiol.">
        <title>The Global Catalogue of Microorganisms (GCM) 10K type strain sequencing project: providing services to taxonomists for standard genome sequencing and annotation.</title>
        <authorList>
            <consortium name="The Broad Institute Genomics Platform"/>
            <consortium name="The Broad Institute Genome Sequencing Center for Infectious Disease"/>
            <person name="Wu L."/>
            <person name="Ma J."/>
        </authorList>
    </citation>
    <scope>NUCLEOTIDE SEQUENCE [LARGE SCALE GENOMIC DNA]</scope>
    <source>
        <strain evidence="5">CGMCC 4.7682</strain>
    </source>
</reference>
<dbReference type="PANTHER" id="PTHR30508">
    <property type="entry name" value="FES CLUSTER ASSEMBLY PROTEIN SUF"/>
    <property type="match status" value="1"/>
</dbReference>
<dbReference type="PANTHER" id="PTHR30508:SF1">
    <property type="entry name" value="UPF0051 PROTEIN ABCI8, CHLOROPLASTIC-RELATED"/>
    <property type="match status" value="1"/>
</dbReference>
<accession>A0ABV7QAK0</accession>
<proteinExistence type="inferred from homology"/>
<dbReference type="InterPro" id="IPR037284">
    <property type="entry name" value="SUF_FeS_clus_asmbl_SufBD_sf"/>
</dbReference>
<gene>
    <name evidence="4" type="primary">sufB</name>
    <name evidence="4" type="ORF">ACFORO_02405</name>
</gene>
<dbReference type="Pfam" id="PF19295">
    <property type="entry name" value="SufBD_N"/>
    <property type="match status" value="1"/>
</dbReference>
<name>A0ABV7QAK0_9PSEU</name>
<evidence type="ECO:0000259" key="2">
    <source>
        <dbReference type="Pfam" id="PF01458"/>
    </source>
</evidence>
<dbReference type="InterPro" id="IPR045595">
    <property type="entry name" value="SufBD_N"/>
</dbReference>
<dbReference type="Pfam" id="PF01458">
    <property type="entry name" value="SUFBD_core"/>
    <property type="match status" value="1"/>
</dbReference>
<evidence type="ECO:0000313" key="4">
    <source>
        <dbReference type="EMBL" id="MFC3509005.1"/>
    </source>
</evidence>
<feature type="domain" description="SUF system FeS cluster assembly SufBD core" evidence="2">
    <location>
        <begin position="219"/>
        <end position="453"/>
    </location>
</feature>
<dbReference type="SUPFAM" id="SSF101960">
    <property type="entry name" value="Stabilizer of iron transporter SufD"/>
    <property type="match status" value="1"/>
</dbReference>
<dbReference type="InterPro" id="IPR000825">
    <property type="entry name" value="SUF_FeS_clus_asmbl_SufBD_core"/>
</dbReference>
<evidence type="ECO:0000256" key="1">
    <source>
        <dbReference type="ARBA" id="ARBA00043967"/>
    </source>
</evidence>
<dbReference type="RefSeq" id="WP_354738385.1">
    <property type="nucleotide sequence ID" value="NZ_JBHMAY010000010.1"/>
</dbReference>
<protein>
    <submittedName>
        <fullName evidence="4">Fe-S cluster assembly protein SufB</fullName>
    </submittedName>
</protein>
<dbReference type="EMBL" id="JBHRWI010000003">
    <property type="protein sequence ID" value="MFC3509005.1"/>
    <property type="molecule type" value="Genomic_DNA"/>
</dbReference>
<keyword evidence="5" id="KW-1185">Reference proteome</keyword>
<comment type="caution">
    <text evidence="4">The sequence shown here is derived from an EMBL/GenBank/DDBJ whole genome shotgun (WGS) entry which is preliminary data.</text>
</comment>
<sequence>MTAAAEQRTPTTEPLSQEETIASLGNYAFGWADSDEAGASARRGLSEDVVLDISGKKSEPEWMRDARLKALKLFDLKPMPNWGADLSGIDFDNIKYFVRSTEKQATSWEDLPEDIKNTYDKLGIPEAEKQRLVAGVAAQYESEVVYHQIREDLEEQGVLFLDTDSALKEHPEIFQEYFGSVIPAGDNKFSALNTAVWSGGSFIYVPKGVHVEIPLQAYFRINTENMGQFERTLIIVDEDAYVHYVEGCTAPIYQSDSLHSAVVEIIVKKGARCRYTTIQNWSNNVYNLVTKRAKCEEGATMEWVDGNIGSKVTMKYPSVFLMGEHAKGEVLSVAFAGEGQHQDAGAKMEHLAPHTSSTIVSKSVARGGGRTSYRGLVKVAKRAHHSRSSVVCDALLVDTISRSDTYPYVDIRNDEVSMGHEATVSKVSEEQLFYLMSRGLDEAEAMAMIVRGFVEPIARELPMEYALELNRLIELQMEGSVG</sequence>
<evidence type="ECO:0000259" key="3">
    <source>
        <dbReference type="Pfam" id="PF19295"/>
    </source>
</evidence>
<dbReference type="InterPro" id="IPR055346">
    <property type="entry name" value="Fe-S_cluster_assembly_SufBD"/>
</dbReference>
<feature type="domain" description="SUF system FeS cluster assembly SufBD N-terminal" evidence="3">
    <location>
        <begin position="153"/>
        <end position="216"/>
    </location>
</feature>
<organism evidence="4 5">
    <name type="scientific">Amycolatopsis halotolerans</name>
    <dbReference type="NCBI Taxonomy" id="330083"/>
    <lineage>
        <taxon>Bacteria</taxon>
        <taxon>Bacillati</taxon>
        <taxon>Actinomycetota</taxon>
        <taxon>Actinomycetes</taxon>
        <taxon>Pseudonocardiales</taxon>
        <taxon>Pseudonocardiaceae</taxon>
        <taxon>Amycolatopsis</taxon>
    </lineage>
</organism>
<dbReference type="NCBIfam" id="TIGR01980">
    <property type="entry name" value="sufB"/>
    <property type="match status" value="1"/>
</dbReference>
<dbReference type="Proteomes" id="UP001595764">
    <property type="component" value="Unassembled WGS sequence"/>
</dbReference>
<dbReference type="InterPro" id="IPR010231">
    <property type="entry name" value="SUF_FeS_clus_asmbl_SufB"/>
</dbReference>
<evidence type="ECO:0000313" key="5">
    <source>
        <dbReference type="Proteomes" id="UP001595764"/>
    </source>
</evidence>